<dbReference type="Proteomes" id="UP001054889">
    <property type="component" value="Unassembled WGS sequence"/>
</dbReference>
<dbReference type="SUPFAM" id="SSF56112">
    <property type="entry name" value="Protein kinase-like (PK-like)"/>
    <property type="match status" value="1"/>
</dbReference>
<dbReference type="GO" id="GO:0005886">
    <property type="term" value="C:plasma membrane"/>
    <property type="evidence" value="ECO:0007669"/>
    <property type="project" value="TreeGrafter"/>
</dbReference>
<dbReference type="PANTHER" id="PTHR27003:SF357">
    <property type="entry name" value="PROTEIN KINASE DOMAIN-CONTAINING PROTEIN"/>
    <property type="match status" value="1"/>
</dbReference>
<dbReference type="Gene3D" id="1.10.510.10">
    <property type="entry name" value="Transferase(Phosphotransferase) domain 1"/>
    <property type="match status" value="1"/>
</dbReference>
<keyword evidence="1" id="KW-0723">Serine/threonine-protein kinase</keyword>
<dbReference type="InterPro" id="IPR045272">
    <property type="entry name" value="ANXUR1/2-like"/>
</dbReference>
<dbReference type="Gene3D" id="3.30.200.20">
    <property type="entry name" value="Phosphorylase Kinase, domain 1"/>
    <property type="match status" value="1"/>
</dbReference>
<evidence type="ECO:0000256" key="4">
    <source>
        <dbReference type="ARBA" id="ARBA00022777"/>
    </source>
</evidence>
<reference evidence="8" key="1">
    <citation type="journal article" date="2018" name="DNA Res.">
        <title>Multiple hybrid de novo genome assembly of finger millet, an orphan allotetraploid crop.</title>
        <authorList>
            <person name="Hatakeyama M."/>
            <person name="Aluri S."/>
            <person name="Balachadran M.T."/>
            <person name="Sivarajan S.R."/>
            <person name="Patrignani A."/>
            <person name="Gruter S."/>
            <person name="Poveda L."/>
            <person name="Shimizu-Inatsugi R."/>
            <person name="Baeten J."/>
            <person name="Francoijs K.J."/>
            <person name="Nataraja K.N."/>
            <person name="Reddy Y.A.N."/>
            <person name="Phadnis S."/>
            <person name="Ravikumar R.L."/>
            <person name="Schlapbach R."/>
            <person name="Sreeman S.M."/>
            <person name="Shimizu K.K."/>
        </authorList>
    </citation>
    <scope>NUCLEOTIDE SEQUENCE</scope>
</reference>
<keyword evidence="2" id="KW-0808">Transferase</keyword>
<evidence type="ECO:0000259" key="7">
    <source>
        <dbReference type="PROSITE" id="PS50011"/>
    </source>
</evidence>
<dbReference type="PROSITE" id="PS50011">
    <property type="entry name" value="PROTEIN_KINASE_DOM"/>
    <property type="match status" value="1"/>
</dbReference>
<evidence type="ECO:0000313" key="9">
    <source>
        <dbReference type="Proteomes" id="UP001054889"/>
    </source>
</evidence>
<keyword evidence="4" id="KW-0418">Kinase</keyword>
<evidence type="ECO:0000256" key="6">
    <source>
        <dbReference type="PROSITE-ProRule" id="PRU10141"/>
    </source>
</evidence>
<dbReference type="InterPro" id="IPR001245">
    <property type="entry name" value="Ser-Thr/Tyr_kinase_cat_dom"/>
</dbReference>
<organism evidence="8 9">
    <name type="scientific">Eleusine coracana subsp. coracana</name>
    <dbReference type="NCBI Taxonomy" id="191504"/>
    <lineage>
        <taxon>Eukaryota</taxon>
        <taxon>Viridiplantae</taxon>
        <taxon>Streptophyta</taxon>
        <taxon>Embryophyta</taxon>
        <taxon>Tracheophyta</taxon>
        <taxon>Spermatophyta</taxon>
        <taxon>Magnoliopsida</taxon>
        <taxon>Liliopsida</taxon>
        <taxon>Poales</taxon>
        <taxon>Poaceae</taxon>
        <taxon>PACMAD clade</taxon>
        <taxon>Chloridoideae</taxon>
        <taxon>Cynodonteae</taxon>
        <taxon>Eleusininae</taxon>
        <taxon>Eleusine</taxon>
    </lineage>
</organism>
<dbReference type="Pfam" id="PF07714">
    <property type="entry name" value="PK_Tyr_Ser-Thr"/>
    <property type="match status" value="1"/>
</dbReference>
<reference evidence="8" key="2">
    <citation type="submission" date="2021-12" db="EMBL/GenBank/DDBJ databases">
        <title>Resequencing data analysis of finger millet.</title>
        <authorList>
            <person name="Hatakeyama M."/>
            <person name="Aluri S."/>
            <person name="Balachadran M.T."/>
            <person name="Sivarajan S.R."/>
            <person name="Poveda L."/>
            <person name="Shimizu-Inatsugi R."/>
            <person name="Schlapbach R."/>
            <person name="Sreeman S.M."/>
            <person name="Shimizu K.K."/>
        </authorList>
    </citation>
    <scope>NUCLEOTIDE SEQUENCE</scope>
</reference>
<evidence type="ECO:0000313" key="8">
    <source>
        <dbReference type="EMBL" id="GJN41074.1"/>
    </source>
</evidence>
<proteinExistence type="predicted"/>
<dbReference type="GO" id="GO:0009506">
    <property type="term" value="C:plasmodesma"/>
    <property type="evidence" value="ECO:0007669"/>
    <property type="project" value="TreeGrafter"/>
</dbReference>
<comment type="caution">
    <text evidence="8">The sequence shown here is derived from an EMBL/GenBank/DDBJ whole genome shotgun (WGS) entry which is preliminary data.</text>
</comment>
<dbReference type="GO" id="GO:0005524">
    <property type="term" value="F:ATP binding"/>
    <property type="evidence" value="ECO:0007669"/>
    <property type="project" value="UniProtKB-UniRule"/>
</dbReference>
<name>A0AAV5G2H1_ELECO</name>
<dbReference type="AlphaFoldDB" id="A0AAV5G2H1"/>
<evidence type="ECO:0000256" key="3">
    <source>
        <dbReference type="ARBA" id="ARBA00022741"/>
    </source>
</evidence>
<dbReference type="FunFam" id="3.30.200.20:FF:000039">
    <property type="entry name" value="receptor-like protein kinase FERONIA"/>
    <property type="match status" value="1"/>
</dbReference>
<protein>
    <recommendedName>
        <fullName evidence="7">Protein kinase domain-containing protein</fullName>
    </recommendedName>
</protein>
<evidence type="ECO:0000256" key="2">
    <source>
        <dbReference type="ARBA" id="ARBA00022679"/>
    </source>
</evidence>
<dbReference type="InterPro" id="IPR017441">
    <property type="entry name" value="Protein_kinase_ATP_BS"/>
</dbReference>
<dbReference type="InterPro" id="IPR000719">
    <property type="entry name" value="Prot_kinase_dom"/>
</dbReference>
<dbReference type="InterPro" id="IPR011009">
    <property type="entry name" value="Kinase-like_dom_sf"/>
</dbReference>
<dbReference type="GO" id="GO:0004674">
    <property type="term" value="F:protein serine/threonine kinase activity"/>
    <property type="evidence" value="ECO:0007669"/>
    <property type="project" value="UniProtKB-KW"/>
</dbReference>
<dbReference type="PANTHER" id="PTHR27003">
    <property type="entry name" value="OS07G0166700 PROTEIN"/>
    <property type="match status" value="1"/>
</dbReference>
<feature type="domain" description="Protein kinase" evidence="7">
    <location>
        <begin position="88"/>
        <end position="337"/>
    </location>
</feature>
<dbReference type="EMBL" id="BQKI01000199">
    <property type="protein sequence ID" value="GJN41074.1"/>
    <property type="molecule type" value="Genomic_DNA"/>
</dbReference>
<dbReference type="PROSITE" id="PS00107">
    <property type="entry name" value="PROTEIN_KINASE_ATP"/>
    <property type="match status" value="1"/>
</dbReference>
<dbReference type="GO" id="GO:0004714">
    <property type="term" value="F:transmembrane receptor protein tyrosine kinase activity"/>
    <property type="evidence" value="ECO:0007669"/>
    <property type="project" value="InterPro"/>
</dbReference>
<evidence type="ECO:0000256" key="1">
    <source>
        <dbReference type="ARBA" id="ARBA00022527"/>
    </source>
</evidence>
<feature type="binding site" evidence="6">
    <location>
        <position position="117"/>
    </location>
    <ligand>
        <name>ATP</name>
        <dbReference type="ChEBI" id="CHEBI:30616"/>
    </ligand>
</feature>
<accession>A0AAV5G2H1</accession>
<evidence type="ECO:0000256" key="5">
    <source>
        <dbReference type="ARBA" id="ARBA00022840"/>
    </source>
</evidence>
<sequence length="337" mass="38638">MFDAEIASQKNMKILEGVAKLAGECLRMERHTRPEMIDVAERLRMLRKASDQGRRQRIGLFSWIRKNKPSDVCCHFSFADMKDATNNFEASLVVGEGAFGRVYQGTIRGRETKVVIKRRQSWDPYSELEFHRVIEMMSKLQHHHIVPLIGYCYEEDEMILVYDNMARGSLRDRLYNTQSPPLTWIQRLKICIGAARALQYLHESHIIHGNLKTVDILLDEEWTAKITDTGLSKTGSSSTDEATKSGFLDPEYVHTGQLTGKSDVYSFGAVLFEVICAPPVLDRVLQFEDILADWAARWKEEGNLRTIAGTYLKGKNNLRYLNKFTETAEKCLAYRGY</sequence>
<keyword evidence="3 6" id="KW-0547">Nucleotide-binding</keyword>
<keyword evidence="9" id="KW-1185">Reference proteome</keyword>
<keyword evidence="5 6" id="KW-0067">ATP-binding</keyword>
<gene>
    <name evidence="8" type="primary">gn00399</name>
    <name evidence="8" type="ORF">PR202_gn00399</name>
</gene>